<dbReference type="PATRIC" id="fig|291169.3.peg.2678"/>
<reference evidence="1 2" key="1">
    <citation type="submission" date="2016-07" db="EMBL/GenBank/DDBJ databases">
        <title>Draft Genome Sequence of Methylophaga muralis Bur 1.</title>
        <authorList>
            <person name="Vasilenko O.V."/>
            <person name="Doronina N.V."/>
            <person name="Shmareva M.N."/>
            <person name="Tarlachkov S.V."/>
            <person name="Mustakhimov I."/>
            <person name="Trotsenko Y.A."/>
        </authorList>
    </citation>
    <scope>NUCLEOTIDE SEQUENCE [LARGE SCALE GENOMIC DNA]</scope>
    <source>
        <strain evidence="1 2">Bur 1</strain>
    </source>
</reference>
<dbReference type="EMBL" id="MCRI01000053">
    <property type="protein sequence ID" value="ODN65565.1"/>
    <property type="molecule type" value="Genomic_DNA"/>
</dbReference>
<proteinExistence type="predicted"/>
<name>A0A1E3GNP0_9GAMM</name>
<accession>A0A1E3GNP0</accession>
<dbReference type="Proteomes" id="UP000094379">
    <property type="component" value="Unassembled WGS sequence"/>
</dbReference>
<evidence type="ECO:0000313" key="1">
    <source>
        <dbReference type="EMBL" id="ODN65565.1"/>
    </source>
</evidence>
<dbReference type="RefSeq" id="WP_069297011.1">
    <property type="nucleotide sequence ID" value="NZ_MCRI01000053.1"/>
</dbReference>
<dbReference type="AlphaFoldDB" id="A0A1E3GNP0"/>
<keyword evidence="2" id="KW-1185">Reference proteome</keyword>
<dbReference type="STRING" id="291169.A9E74_02654"/>
<gene>
    <name evidence="1" type="ORF">A9E74_02654</name>
</gene>
<protein>
    <submittedName>
        <fullName evidence="1">Uncharacterized protein</fullName>
    </submittedName>
</protein>
<comment type="caution">
    <text evidence="1">The sequence shown here is derived from an EMBL/GenBank/DDBJ whole genome shotgun (WGS) entry which is preliminary data.</text>
</comment>
<evidence type="ECO:0000313" key="2">
    <source>
        <dbReference type="Proteomes" id="UP000094379"/>
    </source>
</evidence>
<sequence>MIDITNNTTLYNSRLATTTINQYQAVTDTTSTTTPPSPTTTTVSNLARQLSEAANLAETRDASLSRNELAHKAKTLIDQLIGNSYDNNKLQHDNEVPNTDDPELLARAKQATDFVNGMGSNPFKGMSRDQLSLIAYDESGSFTINERRAAWLESYDQEEVWRRKVVAQATDEYNRTGKLTNFFTEVLNHYKELPAIEQSQYPEDYESQLQQWIDLDFNYITHQAEGKGSNPTSLIEMLMAQGAYANKDAAKTESDNVEVM</sequence>
<organism evidence="1 2">
    <name type="scientific">Methylophaga muralis</name>
    <dbReference type="NCBI Taxonomy" id="291169"/>
    <lineage>
        <taxon>Bacteria</taxon>
        <taxon>Pseudomonadati</taxon>
        <taxon>Pseudomonadota</taxon>
        <taxon>Gammaproteobacteria</taxon>
        <taxon>Thiotrichales</taxon>
        <taxon>Piscirickettsiaceae</taxon>
        <taxon>Methylophaga</taxon>
    </lineage>
</organism>